<protein>
    <submittedName>
        <fullName evidence="5">GntR family transcriptional regulator</fullName>
    </submittedName>
</protein>
<dbReference type="Pfam" id="PF07702">
    <property type="entry name" value="UTRA"/>
    <property type="match status" value="1"/>
</dbReference>
<evidence type="ECO:0000256" key="2">
    <source>
        <dbReference type="ARBA" id="ARBA00023125"/>
    </source>
</evidence>
<dbReference type="InterPro" id="IPR050679">
    <property type="entry name" value="Bact_HTH_transcr_reg"/>
</dbReference>
<name>A0ABV7DXQ7_9RHOB</name>
<dbReference type="PANTHER" id="PTHR44846:SF17">
    <property type="entry name" value="GNTR-FAMILY TRANSCRIPTIONAL REGULATOR"/>
    <property type="match status" value="1"/>
</dbReference>
<evidence type="ECO:0000256" key="1">
    <source>
        <dbReference type="ARBA" id="ARBA00023015"/>
    </source>
</evidence>
<keyword evidence="1" id="KW-0805">Transcription regulation</keyword>
<dbReference type="Pfam" id="PF00392">
    <property type="entry name" value="GntR"/>
    <property type="match status" value="1"/>
</dbReference>
<keyword evidence="3" id="KW-0804">Transcription</keyword>
<dbReference type="Proteomes" id="UP001595445">
    <property type="component" value="Unassembled WGS sequence"/>
</dbReference>
<dbReference type="InterPro" id="IPR000524">
    <property type="entry name" value="Tscrpt_reg_HTH_GntR"/>
</dbReference>
<keyword evidence="6" id="KW-1185">Reference proteome</keyword>
<gene>
    <name evidence="5" type="ORF">ACFOD6_14570</name>
</gene>
<organism evidence="5 6">
    <name type="scientific">Tabrizicola soli</name>
    <dbReference type="NCBI Taxonomy" id="2185115"/>
    <lineage>
        <taxon>Bacteria</taxon>
        <taxon>Pseudomonadati</taxon>
        <taxon>Pseudomonadota</taxon>
        <taxon>Alphaproteobacteria</taxon>
        <taxon>Rhodobacterales</taxon>
        <taxon>Paracoccaceae</taxon>
        <taxon>Tabrizicola</taxon>
    </lineage>
</organism>
<dbReference type="InterPro" id="IPR036390">
    <property type="entry name" value="WH_DNA-bd_sf"/>
</dbReference>
<evidence type="ECO:0000313" key="5">
    <source>
        <dbReference type="EMBL" id="MFC3087274.1"/>
    </source>
</evidence>
<comment type="caution">
    <text evidence="5">The sequence shown here is derived from an EMBL/GenBank/DDBJ whole genome shotgun (WGS) entry which is preliminary data.</text>
</comment>
<dbReference type="InterPro" id="IPR036388">
    <property type="entry name" value="WH-like_DNA-bd_sf"/>
</dbReference>
<dbReference type="InterPro" id="IPR028978">
    <property type="entry name" value="Chorismate_lyase_/UTRA_dom_sf"/>
</dbReference>
<dbReference type="SMART" id="SM00345">
    <property type="entry name" value="HTH_GNTR"/>
    <property type="match status" value="1"/>
</dbReference>
<sequence>MAEQIRDAVSNDIRARGLKAGDRIPTEAELCAAFGVSRPTVREALRLLEQERLIVTEHGRGRFVTAAAALHVARPITAYESITRMLVSLGHDPKTRVLSSRIALAASDPQAALALGLAPGAEVFVLERLREAGEEVLVYTQDVIPMALLAGRPVGADLTGSVNELLARAGHKPVMSSANVAAAFLPAGVLQGPANDEPWLLVSETCLSDNGIPVLYARDYHRGSLISFNFTRQ</sequence>
<dbReference type="RefSeq" id="WP_197642869.1">
    <property type="nucleotide sequence ID" value="NZ_JAEACP010000007.1"/>
</dbReference>
<dbReference type="Gene3D" id="1.10.10.10">
    <property type="entry name" value="Winged helix-like DNA-binding domain superfamily/Winged helix DNA-binding domain"/>
    <property type="match status" value="1"/>
</dbReference>
<dbReference type="PANTHER" id="PTHR44846">
    <property type="entry name" value="MANNOSYL-D-GLYCERATE TRANSPORT/METABOLISM SYSTEM REPRESSOR MNGR-RELATED"/>
    <property type="match status" value="1"/>
</dbReference>
<dbReference type="InterPro" id="IPR011663">
    <property type="entry name" value="UTRA"/>
</dbReference>
<evidence type="ECO:0000256" key="3">
    <source>
        <dbReference type="ARBA" id="ARBA00023163"/>
    </source>
</evidence>
<dbReference type="Gene3D" id="3.40.1410.10">
    <property type="entry name" value="Chorismate lyase-like"/>
    <property type="match status" value="1"/>
</dbReference>
<evidence type="ECO:0000259" key="4">
    <source>
        <dbReference type="PROSITE" id="PS50949"/>
    </source>
</evidence>
<keyword evidence="2" id="KW-0238">DNA-binding</keyword>
<reference evidence="6" key="1">
    <citation type="journal article" date="2019" name="Int. J. Syst. Evol. Microbiol.">
        <title>The Global Catalogue of Microorganisms (GCM) 10K type strain sequencing project: providing services to taxonomists for standard genome sequencing and annotation.</title>
        <authorList>
            <consortium name="The Broad Institute Genomics Platform"/>
            <consortium name="The Broad Institute Genome Sequencing Center for Infectious Disease"/>
            <person name="Wu L."/>
            <person name="Ma J."/>
        </authorList>
    </citation>
    <scope>NUCLEOTIDE SEQUENCE [LARGE SCALE GENOMIC DNA]</scope>
    <source>
        <strain evidence="6">KCTC 62102</strain>
    </source>
</reference>
<dbReference type="SUPFAM" id="SSF46785">
    <property type="entry name" value="Winged helix' DNA-binding domain"/>
    <property type="match status" value="1"/>
</dbReference>
<feature type="domain" description="HTH gntR-type" evidence="4">
    <location>
        <begin position="1"/>
        <end position="67"/>
    </location>
</feature>
<dbReference type="PROSITE" id="PS50949">
    <property type="entry name" value="HTH_GNTR"/>
    <property type="match status" value="1"/>
</dbReference>
<evidence type="ECO:0000313" key="6">
    <source>
        <dbReference type="Proteomes" id="UP001595445"/>
    </source>
</evidence>
<dbReference type="EMBL" id="JBHRSM010000024">
    <property type="protein sequence ID" value="MFC3087274.1"/>
    <property type="molecule type" value="Genomic_DNA"/>
</dbReference>
<dbReference type="SUPFAM" id="SSF64288">
    <property type="entry name" value="Chorismate lyase-like"/>
    <property type="match status" value="1"/>
</dbReference>
<dbReference type="CDD" id="cd07377">
    <property type="entry name" value="WHTH_GntR"/>
    <property type="match status" value="1"/>
</dbReference>
<dbReference type="PRINTS" id="PR00035">
    <property type="entry name" value="HTHGNTR"/>
</dbReference>
<proteinExistence type="predicted"/>
<accession>A0ABV7DXQ7</accession>
<dbReference type="SMART" id="SM00866">
    <property type="entry name" value="UTRA"/>
    <property type="match status" value="1"/>
</dbReference>